<dbReference type="STRING" id="434131.NRI_0143"/>
<accession>C6V423</accession>
<proteinExistence type="predicted"/>
<name>C6V423_NEORI</name>
<dbReference type="Proteomes" id="UP000001627">
    <property type="component" value="Chromosome"/>
</dbReference>
<dbReference type="AlphaFoldDB" id="C6V423"/>
<evidence type="ECO:0000313" key="1">
    <source>
        <dbReference type="EMBL" id="ACT69139.1"/>
    </source>
</evidence>
<evidence type="ECO:0000313" key="2">
    <source>
        <dbReference type="Proteomes" id="UP000001627"/>
    </source>
</evidence>
<gene>
    <name evidence="1" type="ordered locus">NRI_0143</name>
</gene>
<protein>
    <submittedName>
        <fullName evidence="1">Uncharacterized protein</fullName>
    </submittedName>
</protein>
<keyword evidence="2" id="KW-1185">Reference proteome</keyword>
<dbReference type="KEGG" id="nri:NRI_0143"/>
<organism evidence="1 2">
    <name type="scientific">Neorickettsia risticii (strain Illinois)</name>
    <dbReference type="NCBI Taxonomy" id="434131"/>
    <lineage>
        <taxon>Bacteria</taxon>
        <taxon>Pseudomonadati</taxon>
        <taxon>Pseudomonadota</taxon>
        <taxon>Alphaproteobacteria</taxon>
        <taxon>Rickettsiales</taxon>
        <taxon>Anaplasmataceae</taxon>
        <taxon>Neorickettsia</taxon>
    </lineage>
</organism>
<sequence length="52" mass="5732">MLPAFNICGFQMKCDFNIGLIVLLITMSVPKKALALFLFADAPCGVELIFPR</sequence>
<reference evidence="1 2" key="1">
    <citation type="journal article" date="2009" name="Nucleic Acids Res.">
        <title>Analysis of complete genome sequence of Neorickettsia risticii: causative agent of Potomac horse fever.</title>
        <authorList>
            <person name="Lin M."/>
            <person name="Zhang C."/>
            <person name="Gibson K."/>
            <person name="Rikihisa Y."/>
        </authorList>
    </citation>
    <scope>NUCLEOTIDE SEQUENCE [LARGE SCALE GENOMIC DNA]</scope>
    <source>
        <strain evidence="1 2">Illinois</strain>
    </source>
</reference>
<dbReference type="HOGENOM" id="CLU_3082278_0_0_5"/>
<dbReference type="EMBL" id="CP001431">
    <property type="protein sequence ID" value="ACT69139.1"/>
    <property type="molecule type" value="Genomic_DNA"/>
</dbReference>